<evidence type="ECO:0000256" key="1">
    <source>
        <dbReference type="SAM" id="Phobius"/>
    </source>
</evidence>
<dbReference type="EMBL" id="MVCE01000007">
    <property type="protein sequence ID" value="PGF31674.1"/>
    <property type="molecule type" value="Genomic_DNA"/>
</dbReference>
<dbReference type="OMA" id="MEPAIMD"/>
<dbReference type="Proteomes" id="UP000226191">
    <property type="component" value="Unassembled WGS sequence"/>
</dbReference>
<keyword evidence="1" id="KW-1133">Transmembrane helix</keyword>
<name>A0A2B7IDI9_CUTAC</name>
<evidence type="ECO:0000313" key="3">
    <source>
        <dbReference type="EMBL" id="PGF31674.1"/>
    </source>
</evidence>
<evidence type="ECO:0000313" key="5">
    <source>
        <dbReference type="Proteomes" id="UP000256621"/>
    </source>
</evidence>
<reference evidence="3 4" key="1">
    <citation type="submission" date="2017-02" db="EMBL/GenBank/DDBJ databases">
        <title>Prevalence of linear plasmids in Cutibacterium acnes isolates obtained from cancerous prostatic tissue.</title>
        <authorList>
            <person name="Davidsson S."/>
            <person name="Bruggemann H."/>
        </authorList>
    </citation>
    <scope>NUCLEOTIDE SEQUENCE [LARGE SCALE GENOMIC DNA]</scope>
    <source>
        <strain evidence="3 4">11-78</strain>
    </source>
</reference>
<organism evidence="3 4">
    <name type="scientific">Cutibacterium acnes</name>
    <name type="common">Propionibacterium acnes</name>
    <dbReference type="NCBI Taxonomy" id="1747"/>
    <lineage>
        <taxon>Bacteria</taxon>
        <taxon>Bacillati</taxon>
        <taxon>Actinomycetota</taxon>
        <taxon>Actinomycetes</taxon>
        <taxon>Propionibacteriales</taxon>
        <taxon>Propionibacteriaceae</taxon>
        <taxon>Cutibacterium</taxon>
    </lineage>
</organism>
<evidence type="ECO:0000313" key="4">
    <source>
        <dbReference type="Proteomes" id="UP000226191"/>
    </source>
</evidence>
<dbReference type="EMBL" id="CP031442">
    <property type="protein sequence ID" value="AXM07486.1"/>
    <property type="molecule type" value="Genomic_DNA"/>
</dbReference>
<proteinExistence type="predicted"/>
<sequence>MPESQAFALQSTTEILKNKFDCALLRHDAWWLVFIAVLIGLGATLLAGMAIWCVVNQHGKFTGHWKWVKYGISISMECAR</sequence>
<feature type="transmembrane region" description="Helical" evidence="1">
    <location>
        <begin position="29"/>
        <end position="55"/>
    </location>
</feature>
<dbReference type="OrthoDB" id="3733746at2"/>
<reference evidence="2 5" key="2">
    <citation type="submission" date="2018-08" db="EMBL/GenBank/DDBJ databases">
        <title>Genome sequencing of Cutibacterium acnes KCOM 1315.</title>
        <authorList>
            <person name="Kook J.-K."/>
            <person name="Park S.-N."/>
            <person name="Lim Y.K."/>
        </authorList>
    </citation>
    <scope>NUCLEOTIDE SEQUENCE [LARGE SCALE GENOMIC DNA]</scope>
    <source>
        <strain evidence="2 5">KCOM 1315</strain>
    </source>
</reference>
<accession>A0A2B7IDI9</accession>
<keyword evidence="1" id="KW-0812">Transmembrane</keyword>
<dbReference type="GeneID" id="92857858"/>
<protein>
    <submittedName>
        <fullName evidence="3">Uncharacterized protein</fullName>
    </submittedName>
</protein>
<dbReference type="Proteomes" id="UP000256621">
    <property type="component" value="Chromosome"/>
</dbReference>
<evidence type="ECO:0000313" key="2">
    <source>
        <dbReference type="EMBL" id="AXM07486.1"/>
    </source>
</evidence>
<dbReference type="AlphaFoldDB" id="A0A2B7IDI9"/>
<keyword evidence="1" id="KW-0472">Membrane</keyword>
<gene>
    <name evidence="3" type="ORF">B1B09_11780</name>
    <name evidence="2" type="ORF">DXN06_10445</name>
</gene>
<dbReference type="RefSeq" id="WP_002515413.1">
    <property type="nucleotide sequence ID" value="NZ_AP019664.1"/>
</dbReference>